<dbReference type="KEGG" id="bsol:FSW04_22885"/>
<dbReference type="PANTHER" id="PTHR30592">
    <property type="entry name" value="FORMATE DEHYDROGENASE"/>
    <property type="match status" value="1"/>
</dbReference>
<name>A0A5B8UCD5_9ACTN</name>
<evidence type="ECO:0000313" key="5">
    <source>
        <dbReference type="Proteomes" id="UP000321805"/>
    </source>
</evidence>
<evidence type="ECO:0000256" key="3">
    <source>
        <dbReference type="HAMAP-Rule" id="MF_00187"/>
    </source>
</evidence>
<comment type="function">
    <text evidence="3">Required for formate dehydrogenase (FDH) activity. Acts as a sulfur carrier protein that transfers sulfur from IscS to the molybdenum cofactor prior to its insertion into FDH.</text>
</comment>
<dbReference type="GO" id="GO:0016783">
    <property type="term" value="F:sulfurtransferase activity"/>
    <property type="evidence" value="ECO:0007669"/>
    <property type="project" value="InterPro"/>
</dbReference>
<dbReference type="OrthoDB" id="3197277at2"/>
<dbReference type="SUPFAM" id="SSF53927">
    <property type="entry name" value="Cytidine deaminase-like"/>
    <property type="match status" value="1"/>
</dbReference>
<accession>A0A5B8UCD5</accession>
<evidence type="ECO:0000313" key="4">
    <source>
        <dbReference type="EMBL" id="QEC50879.1"/>
    </source>
</evidence>
<dbReference type="EMBL" id="CP042430">
    <property type="protein sequence ID" value="QEC50879.1"/>
    <property type="molecule type" value="Genomic_DNA"/>
</dbReference>
<feature type="active site" description="Cysteine persulfide intermediate" evidence="3">
    <location>
        <position position="93"/>
    </location>
</feature>
<dbReference type="Gene3D" id="3.10.20.10">
    <property type="match status" value="1"/>
</dbReference>
<comment type="caution">
    <text evidence="3">Lacks conserved residue(s) required for the propagation of feature annotation.</text>
</comment>
<dbReference type="PANTHER" id="PTHR30592:SF1">
    <property type="entry name" value="SULFUR CARRIER PROTEIN FDHD"/>
    <property type="match status" value="1"/>
</dbReference>
<evidence type="ECO:0000256" key="1">
    <source>
        <dbReference type="ARBA" id="ARBA00022490"/>
    </source>
</evidence>
<reference evidence="4 5" key="1">
    <citation type="journal article" date="2018" name="J. Microbiol.">
        <title>Baekduia soli gen. nov., sp. nov., a novel bacterium isolated from the soil of Baekdu Mountain and proposal of a novel family name, Baekduiaceae fam. nov.</title>
        <authorList>
            <person name="An D.S."/>
            <person name="Siddiqi M.Z."/>
            <person name="Kim K.H."/>
            <person name="Yu H.S."/>
            <person name="Im W.T."/>
        </authorList>
    </citation>
    <scope>NUCLEOTIDE SEQUENCE [LARGE SCALE GENOMIC DNA]</scope>
    <source>
        <strain evidence="4 5">BR7-21</strain>
    </source>
</reference>
<dbReference type="Proteomes" id="UP000321805">
    <property type="component" value="Chromosome"/>
</dbReference>
<organism evidence="4 5">
    <name type="scientific">Baekduia soli</name>
    <dbReference type="NCBI Taxonomy" id="496014"/>
    <lineage>
        <taxon>Bacteria</taxon>
        <taxon>Bacillati</taxon>
        <taxon>Actinomycetota</taxon>
        <taxon>Thermoleophilia</taxon>
        <taxon>Solirubrobacterales</taxon>
        <taxon>Baekduiaceae</taxon>
        <taxon>Baekduia</taxon>
    </lineage>
</organism>
<proteinExistence type="inferred from homology"/>
<keyword evidence="4" id="KW-0808">Transferase</keyword>
<dbReference type="GO" id="GO:0006777">
    <property type="term" value="P:Mo-molybdopterin cofactor biosynthetic process"/>
    <property type="evidence" value="ECO:0007669"/>
    <property type="project" value="UniProtKB-UniRule"/>
</dbReference>
<dbReference type="PIRSF" id="PIRSF015626">
    <property type="entry name" value="FdhD"/>
    <property type="match status" value="1"/>
</dbReference>
<dbReference type="Gene3D" id="3.40.140.10">
    <property type="entry name" value="Cytidine Deaminase, domain 2"/>
    <property type="match status" value="1"/>
</dbReference>
<protein>
    <recommendedName>
        <fullName evidence="3">Sulfur carrier protein FdhD</fullName>
    </recommendedName>
</protein>
<dbReference type="Pfam" id="PF02634">
    <property type="entry name" value="FdhD-NarQ"/>
    <property type="match status" value="1"/>
</dbReference>
<comment type="subcellular location">
    <subcellularLocation>
        <location evidence="3">Cytoplasm</location>
    </subcellularLocation>
</comment>
<keyword evidence="2 3" id="KW-0501">Molybdenum cofactor biosynthesis</keyword>
<comment type="similarity">
    <text evidence="3">Belongs to the FdhD family.</text>
</comment>
<dbReference type="HAMAP" id="MF_00187">
    <property type="entry name" value="FdhD"/>
    <property type="match status" value="1"/>
</dbReference>
<dbReference type="GO" id="GO:0005737">
    <property type="term" value="C:cytoplasm"/>
    <property type="evidence" value="ECO:0007669"/>
    <property type="project" value="UniProtKB-SubCell"/>
</dbReference>
<evidence type="ECO:0000256" key="2">
    <source>
        <dbReference type="ARBA" id="ARBA00023150"/>
    </source>
</evidence>
<dbReference type="InterPro" id="IPR016193">
    <property type="entry name" value="Cytidine_deaminase-like"/>
</dbReference>
<keyword evidence="1 3" id="KW-0963">Cytoplasm</keyword>
<dbReference type="InterPro" id="IPR003786">
    <property type="entry name" value="FdhD"/>
</dbReference>
<gene>
    <name evidence="3 4" type="primary">fdhD</name>
    <name evidence="4" type="ORF">FSW04_22885</name>
</gene>
<dbReference type="AlphaFoldDB" id="A0A5B8UCD5"/>
<keyword evidence="5" id="KW-1185">Reference proteome</keyword>
<dbReference type="GO" id="GO:0097163">
    <property type="term" value="F:sulfur carrier activity"/>
    <property type="evidence" value="ECO:0007669"/>
    <property type="project" value="UniProtKB-UniRule"/>
</dbReference>
<dbReference type="NCBIfam" id="TIGR00129">
    <property type="entry name" value="fdhD_narQ"/>
    <property type="match status" value="1"/>
</dbReference>
<sequence length="249" mass="25473">MHAPVLRDGDVADRVAVEEPLEIRAGDTALAVTMRTPGHDEELAVGFLHGEGLLAGPVAAVGPTADLAANVVVVDAPLQAVARERRFYTTSSCGICGRGALDEVAVHAAPAPPGPVLDRALLAALPDRLRQPGFAVTGGLHATGLFDAAGELLCVREDVGRHNAMDKVIGRALLDGGLPLAGRVLCVSGRLSFELVQKAAVAGCPILVGVGAPSSLAVELAADRGMTLCGFARRGCVNVYTGGGRVRDL</sequence>